<sequence>MAKHLHDLERILKDLSDYEKKGLDTSYLKSFIKQYKVFIDINNLGSDISSYSYEDKLEIIREIMSDRSIFPNIKDIIFFANEEMDVEFKSQNASRDTTISRIIKRVEKDPEVKRKLKRSLLWAIEDAGYALKTKSHSSRKVSNSIELNKWVEILKDL</sequence>
<reference evidence="1 2" key="1">
    <citation type="submission" date="2016-05" db="EMBL/GenBank/DDBJ databases">
        <title>Genomic Taxonomy of the Vibrionaceae.</title>
        <authorList>
            <person name="Gomez-Gil B."/>
            <person name="Enciso-Ibarra J."/>
        </authorList>
    </citation>
    <scope>NUCLEOTIDE SEQUENCE [LARGE SCALE GENOMIC DNA]</scope>
    <source>
        <strain evidence="1 2">CAIM 1920</strain>
    </source>
</reference>
<dbReference type="OrthoDB" id="14196at2"/>
<dbReference type="STRING" id="1080227.A8L45_17950"/>
<organism evidence="1 2">
    <name type="scientific">Veronia pacifica</name>
    <dbReference type="NCBI Taxonomy" id="1080227"/>
    <lineage>
        <taxon>Bacteria</taxon>
        <taxon>Pseudomonadati</taxon>
        <taxon>Pseudomonadota</taxon>
        <taxon>Gammaproteobacteria</taxon>
        <taxon>Vibrionales</taxon>
        <taxon>Vibrionaceae</taxon>
        <taxon>Veronia</taxon>
    </lineage>
</organism>
<name>A0A1C3ED21_9GAMM</name>
<accession>A0A1C3ED21</accession>
<dbReference type="RefSeq" id="WP_068904742.1">
    <property type="nucleotide sequence ID" value="NZ_JBHUIF010000003.1"/>
</dbReference>
<dbReference type="AlphaFoldDB" id="A0A1C3ED21"/>
<gene>
    <name evidence="1" type="ORF">A8L45_17950</name>
</gene>
<dbReference type="EMBL" id="LYBM01000040">
    <property type="protein sequence ID" value="ODA31138.1"/>
    <property type="molecule type" value="Genomic_DNA"/>
</dbReference>
<dbReference type="Proteomes" id="UP000094936">
    <property type="component" value="Unassembled WGS sequence"/>
</dbReference>
<keyword evidence="2" id="KW-1185">Reference proteome</keyword>
<evidence type="ECO:0000313" key="2">
    <source>
        <dbReference type="Proteomes" id="UP000094936"/>
    </source>
</evidence>
<protein>
    <submittedName>
        <fullName evidence="1">Uncharacterized protein</fullName>
    </submittedName>
</protein>
<comment type="caution">
    <text evidence="1">The sequence shown here is derived from an EMBL/GenBank/DDBJ whole genome shotgun (WGS) entry which is preliminary data.</text>
</comment>
<evidence type="ECO:0000313" key="1">
    <source>
        <dbReference type="EMBL" id="ODA31138.1"/>
    </source>
</evidence>
<proteinExistence type="predicted"/>